<name>V4BEA1_LOTGI</name>
<keyword evidence="2" id="KW-1185">Reference proteome</keyword>
<dbReference type="GeneID" id="20236359"/>
<reference evidence="1 2" key="1">
    <citation type="journal article" date="2013" name="Nature">
        <title>Insights into bilaterian evolution from three spiralian genomes.</title>
        <authorList>
            <person name="Simakov O."/>
            <person name="Marletaz F."/>
            <person name="Cho S.J."/>
            <person name="Edsinger-Gonzales E."/>
            <person name="Havlak P."/>
            <person name="Hellsten U."/>
            <person name="Kuo D.H."/>
            <person name="Larsson T."/>
            <person name="Lv J."/>
            <person name="Arendt D."/>
            <person name="Savage R."/>
            <person name="Osoegawa K."/>
            <person name="de Jong P."/>
            <person name="Grimwood J."/>
            <person name="Chapman J.A."/>
            <person name="Shapiro H."/>
            <person name="Aerts A."/>
            <person name="Otillar R.P."/>
            <person name="Terry A.Y."/>
            <person name="Boore J.L."/>
            <person name="Grigoriev I.V."/>
            <person name="Lindberg D.R."/>
            <person name="Seaver E.C."/>
            <person name="Weisblat D.A."/>
            <person name="Putnam N.H."/>
            <person name="Rokhsar D.S."/>
        </authorList>
    </citation>
    <scope>NUCLEOTIDE SEQUENCE [LARGE SCALE GENOMIC DNA]</scope>
</reference>
<evidence type="ECO:0000313" key="2">
    <source>
        <dbReference type="Proteomes" id="UP000030746"/>
    </source>
</evidence>
<dbReference type="InterPro" id="IPR036770">
    <property type="entry name" value="Ankyrin_rpt-contain_sf"/>
</dbReference>
<dbReference type="KEGG" id="lgi:LOTGIDRAFT_154671"/>
<dbReference type="RefSeq" id="XP_009062118.1">
    <property type="nucleotide sequence ID" value="XM_009063870.1"/>
</dbReference>
<dbReference type="AlphaFoldDB" id="V4BEA1"/>
<proteinExistence type="predicted"/>
<organism evidence="1 2">
    <name type="scientific">Lottia gigantea</name>
    <name type="common">Giant owl limpet</name>
    <dbReference type="NCBI Taxonomy" id="225164"/>
    <lineage>
        <taxon>Eukaryota</taxon>
        <taxon>Metazoa</taxon>
        <taxon>Spiralia</taxon>
        <taxon>Lophotrochozoa</taxon>
        <taxon>Mollusca</taxon>
        <taxon>Gastropoda</taxon>
        <taxon>Patellogastropoda</taxon>
        <taxon>Lottioidea</taxon>
        <taxon>Lottiidae</taxon>
        <taxon>Lottia</taxon>
    </lineage>
</organism>
<dbReference type="Proteomes" id="UP000030746">
    <property type="component" value="Unassembled WGS sequence"/>
</dbReference>
<sequence>MAGKEDNDEYDGQFKSSGLYWGIKKGESKFVLECLRQGEPLSYCCSKTGNTYLHLIVTQASPMLESKYVPMIYQLSNVDFDLNVKNSKGETALDLSIKLSLLQIMVSLLKCGADSSDKHLELIQRHTKLFQAEFLNCFQKIHPGYWDAIDNNKTFKVNVLIKSWCRINISRNGKSLIEYAKESDGDEKIIKMLIDNEASIEFAHATIAGDKEKMELLLCNDSVDLQTKDLSNRESYFEPYSPLSLYGAAIKYGHKHTLDIVKGYKDPFMIKTVERQTSNANSSVCIIL</sequence>
<dbReference type="OrthoDB" id="432281at2759"/>
<dbReference type="Gene3D" id="1.25.40.20">
    <property type="entry name" value="Ankyrin repeat-containing domain"/>
    <property type="match status" value="1"/>
</dbReference>
<gene>
    <name evidence="1" type="ORF">LOTGIDRAFT_154671</name>
</gene>
<dbReference type="HOGENOM" id="CLU_967370_0_0_1"/>
<dbReference type="EMBL" id="KB202953">
    <property type="protein sequence ID" value="ESO87169.1"/>
    <property type="molecule type" value="Genomic_DNA"/>
</dbReference>
<dbReference type="OMA" id="NIICAKS"/>
<accession>V4BEA1</accession>
<protein>
    <submittedName>
        <fullName evidence="1">Uncharacterized protein</fullName>
    </submittedName>
</protein>
<evidence type="ECO:0000313" key="1">
    <source>
        <dbReference type="EMBL" id="ESO87169.1"/>
    </source>
</evidence>
<dbReference type="SUPFAM" id="SSF48403">
    <property type="entry name" value="Ankyrin repeat"/>
    <property type="match status" value="1"/>
</dbReference>
<dbReference type="CTD" id="20236359"/>